<evidence type="ECO:0000313" key="2">
    <source>
        <dbReference type="Proteomes" id="UP000249789"/>
    </source>
</evidence>
<dbReference type="EMBL" id="KZ824625">
    <property type="protein sequence ID" value="RAK81426.1"/>
    <property type="molecule type" value="Genomic_DNA"/>
</dbReference>
<dbReference type="InterPro" id="IPR018724">
    <property type="entry name" value="2OG-Fe_dioxygenase"/>
</dbReference>
<dbReference type="OrthoDB" id="5307791at2759"/>
<dbReference type="AlphaFoldDB" id="A0A8G1S2T4"/>
<reference evidence="1 2" key="1">
    <citation type="submission" date="2018-02" db="EMBL/GenBank/DDBJ databases">
        <title>The genomes of Aspergillus section Nigri reveals drivers in fungal speciation.</title>
        <authorList>
            <consortium name="DOE Joint Genome Institute"/>
            <person name="Vesth T.C."/>
            <person name="Nybo J."/>
            <person name="Theobald S."/>
            <person name="Brandl J."/>
            <person name="Frisvad J.C."/>
            <person name="Nielsen K.F."/>
            <person name="Lyhne E.K."/>
            <person name="Kogle M.E."/>
            <person name="Kuo A."/>
            <person name="Riley R."/>
            <person name="Clum A."/>
            <person name="Nolan M."/>
            <person name="Lipzen A."/>
            <person name="Salamov A."/>
            <person name="Henrissat B."/>
            <person name="Wiebenga A."/>
            <person name="De vries R.P."/>
            <person name="Grigoriev I.V."/>
            <person name="Mortensen U.H."/>
            <person name="Andersen M.R."/>
            <person name="Baker S.E."/>
        </authorList>
    </citation>
    <scope>NUCLEOTIDE SEQUENCE [LARGE SCALE GENOMIC DNA]</scope>
    <source>
        <strain evidence="1 2">CBS 313.89</strain>
    </source>
</reference>
<gene>
    <name evidence="1" type="ORF">BO72DRAFT_516351</name>
</gene>
<accession>A0A8G1S2T4</accession>
<organism evidence="1 2">
    <name type="scientific">Aspergillus fijiensis CBS 313.89</name>
    <dbReference type="NCBI Taxonomy" id="1448319"/>
    <lineage>
        <taxon>Eukaryota</taxon>
        <taxon>Fungi</taxon>
        <taxon>Dikarya</taxon>
        <taxon>Ascomycota</taxon>
        <taxon>Pezizomycotina</taxon>
        <taxon>Eurotiomycetes</taxon>
        <taxon>Eurotiomycetidae</taxon>
        <taxon>Eurotiales</taxon>
        <taxon>Aspergillaceae</taxon>
        <taxon>Aspergillus</taxon>
    </lineage>
</organism>
<protein>
    <submittedName>
        <fullName evidence="1">Uncharacterized protein</fullName>
    </submittedName>
</protein>
<dbReference type="GO" id="GO:0051213">
    <property type="term" value="F:dioxygenase activity"/>
    <property type="evidence" value="ECO:0007669"/>
    <property type="project" value="InterPro"/>
</dbReference>
<keyword evidence="2" id="KW-1185">Reference proteome</keyword>
<dbReference type="Proteomes" id="UP000249789">
    <property type="component" value="Unassembled WGS sequence"/>
</dbReference>
<dbReference type="GeneID" id="63866911"/>
<proteinExistence type="predicted"/>
<sequence>MALPPRSQTSSTGRSTPHNLNVLQRRYHAEFYKTVAKVMALRETYLQERIIFVKSNEMVPILKGLGARDEDFELIQKISNTTGPDPTFEYRTVTSARYCLDVETRCLQRLEKVPCGPRTEEAYKRYDPGVQREFEEAPLEMQGNTVVQALMLFKALVFHKVPILPREKLDYTSHQWVCTVLNVRIFTDDRQGVQGEPAPGGVHSDGSDHTMTVFLGSSNMRSDSAVTYLHDNLETTGAPLWETNPALIRARVQHRDFLDTLIFADHHYKRCVTQLNACDPSDRALRDMLVVFTRRPKRDDHGLGHAETQALHTTCPLQIPLWLP</sequence>
<dbReference type="Pfam" id="PF10014">
    <property type="entry name" value="2OG-Fe_Oxy_2"/>
    <property type="match status" value="1"/>
</dbReference>
<evidence type="ECO:0000313" key="1">
    <source>
        <dbReference type="EMBL" id="RAK81426.1"/>
    </source>
</evidence>
<name>A0A8G1S2T4_9EURO</name>
<dbReference type="RefSeq" id="XP_040805436.1">
    <property type="nucleotide sequence ID" value="XM_040949577.1"/>
</dbReference>
<dbReference type="VEuPathDB" id="FungiDB:BO72DRAFT_516351"/>
<dbReference type="Gene3D" id="2.60.120.620">
    <property type="entry name" value="q2cbj1_9rhob like domain"/>
    <property type="match status" value="1"/>
</dbReference>